<organism evidence="2 3">
    <name type="scientific">Actinomadura verrucosospora</name>
    <dbReference type="NCBI Taxonomy" id="46165"/>
    <lineage>
        <taxon>Bacteria</taxon>
        <taxon>Bacillati</taxon>
        <taxon>Actinomycetota</taxon>
        <taxon>Actinomycetes</taxon>
        <taxon>Streptosporangiales</taxon>
        <taxon>Thermomonosporaceae</taxon>
        <taxon>Actinomadura</taxon>
    </lineage>
</organism>
<feature type="signal peptide" evidence="1">
    <location>
        <begin position="1"/>
        <end position="26"/>
    </location>
</feature>
<dbReference type="EMBL" id="CP053892">
    <property type="protein sequence ID" value="QKG27221.1"/>
    <property type="molecule type" value="Genomic_DNA"/>
</dbReference>
<evidence type="ECO:0000313" key="2">
    <source>
        <dbReference type="EMBL" id="QKG27221.1"/>
    </source>
</evidence>
<gene>
    <name evidence="2" type="ORF">ACTIVE_8874</name>
</gene>
<proteinExistence type="predicted"/>
<dbReference type="AlphaFoldDB" id="A0A7D3ZR75"/>
<dbReference type="Proteomes" id="UP000501240">
    <property type="component" value="Chromosome"/>
</dbReference>
<sequence>MRRTRIWGLVAAAVLCGSATSTPAKADPGSAPVIDITADDDGFTAPASYTSGTTSFRVNTSATGDRGTIIGLARLRPGATPAGFADHLGKVFSDDPKVAVPAGRALMAEAELLGGAESQAGRSTTFTTMVRPGTYYLLNYLDFETRTPAGPQALHKLTITRERHTGSAPRPGSVVGMTDTPSGPRFHLPDQIKAGAPLLLTNHLKQVNEAIFIPVSPDTSRAEIQKFFEGVQNGEWGRPPFTGAPLGSPPLSPGRTLTLQAPLKPGRYAVITWVLDLTDGVRLAAKGMHSLIIVT</sequence>
<reference evidence="2 3" key="1">
    <citation type="submission" date="2020-05" db="EMBL/GenBank/DDBJ databases">
        <title>Actinomadura verrucosospora NRRL-B18236 (PFL_A860) Genome sequencing and assembly.</title>
        <authorList>
            <person name="Samborskyy M."/>
        </authorList>
    </citation>
    <scope>NUCLEOTIDE SEQUENCE [LARGE SCALE GENOMIC DNA]</scope>
    <source>
        <strain evidence="2 3">NRRL:B18236</strain>
    </source>
</reference>
<evidence type="ECO:0000313" key="3">
    <source>
        <dbReference type="Proteomes" id="UP000501240"/>
    </source>
</evidence>
<evidence type="ECO:0000256" key="1">
    <source>
        <dbReference type="SAM" id="SignalP"/>
    </source>
</evidence>
<feature type="chain" id="PRO_5028919123" evidence="1">
    <location>
        <begin position="27"/>
        <end position="295"/>
    </location>
</feature>
<accession>A0A7D3ZR75</accession>
<keyword evidence="1" id="KW-0732">Signal</keyword>
<name>A0A7D3ZR75_ACTVE</name>
<dbReference type="RefSeq" id="WP_173100538.1">
    <property type="nucleotide sequence ID" value="NZ_CP053892.1"/>
</dbReference>
<keyword evidence="3" id="KW-1185">Reference proteome</keyword>
<protein>
    <submittedName>
        <fullName evidence="2">Putative secreted protein</fullName>
    </submittedName>
</protein>